<evidence type="ECO:0000313" key="2">
    <source>
        <dbReference type="EMBL" id="ONM22689.1"/>
    </source>
</evidence>
<dbReference type="PANTHER" id="PTHR35162:SF12">
    <property type="entry name" value="OS09G0499300 PROTEIN"/>
    <property type="match status" value="1"/>
</dbReference>
<dbReference type="KEGG" id="zma:100275246"/>
<dbReference type="EMBL" id="CM007648">
    <property type="protein sequence ID" value="ONM22689.1"/>
    <property type="molecule type" value="Genomic_DNA"/>
</dbReference>
<dbReference type="EnsemblPlants" id="Zm00001eb102220_T001">
    <property type="protein sequence ID" value="Zm00001eb102220_P001"/>
    <property type="gene ID" value="Zm00001eb102220"/>
</dbReference>
<name>A0A1D6ESK3_MAIZE</name>
<dbReference type="InterPro" id="IPR053115">
    <property type="entry name" value="CDK_inhibitor"/>
</dbReference>
<protein>
    <submittedName>
        <fullName evidence="2 3">Uncharacterized protein</fullName>
    </submittedName>
</protein>
<proteinExistence type="evidence at protein level"/>
<evidence type="ECO:0000313" key="3">
    <source>
        <dbReference type="EnsemblPlants" id="Zm00001eb102220_P001"/>
    </source>
</evidence>
<gene>
    <name evidence="3" type="primary">LOC100275246</name>
    <name evidence="2" type="ORF">ZEAMMB73_Zm00001d006060</name>
</gene>
<keyword evidence="4" id="KW-1185">Reference proteome</keyword>
<dbReference type="RefSeq" id="NP_001142852.2">
    <property type="nucleotide sequence ID" value="NM_001149380.2"/>
</dbReference>
<accession>A0A1D6ESK3</accession>
<reference evidence="3" key="2">
    <citation type="submission" date="2019-07" db="EMBL/GenBank/DDBJ databases">
        <authorList>
            <person name="Seetharam A."/>
            <person name="Woodhouse M."/>
            <person name="Cannon E."/>
        </authorList>
    </citation>
    <scope>NUCLEOTIDE SEQUENCE [LARGE SCALE GENOMIC DNA]</scope>
    <source>
        <strain evidence="3">cv. B73</strain>
    </source>
</reference>
<feature type="compositionally biased region" description="Pro residues" evidence="1">
    <location>
        <begin position="77"/>
        <end position="89"/>
    </location>
</feature>
<dbReference type="GeneID" id="100275246"/>
<feature type="region of interest" description="Disordered" evidence="1">
    <location>
        <begin position="1"/>
        <end position="99"/>
    </location>
</feature>
<dbReference type="eggNOG" id="ENOG502S906">
    <property type="taxonomic scope" value="Eukaryota"/>
</dbReference>
<keyword evidence="5" id="KW-1267">Proteomics identification</keyword>
<evidence type="ECO:0000256" key="1">
    <source>
        <dbReference type="SAM" id="MobiDB-lite"/>
    </source>
</evidence>
<sequence length="127" mass="13090">MASPVDEDLPGLPPIKTTPLPPPVPSSATATSSASASASSSPSPASSAVDSAKAAEEEDREPSTPTSEGSRLRSPAVCPPAPRKPPAPRLPAKRKPPPAPVRVFVAVPRDLSTVFRSLSPKKRIRVS</sequence>
<dbReference type="PaxDb" id="4577-GRMZM2G388297_P01"/>
<evidence type="ECO:0000313" key="4">
    <source>
        <dbReference type="Proteomes" id="UP000007305"/>
    </source>
</evidence>
<dbReference type="OMA" id="VFRSMPM"/>
<dbReference type="AlphaFoldDB" id="A0A1D6ESK3"/>
<dbReference type="Proteomes" id="UP000007305">
    <property type="component" value="Chromosome 2"/>
</dbReference>
<reference evidence="3" key="3">
    <citation type="submission" date="2021-05" db="UniProtKB">
        <authorList>
            <consortium name="EnsemblPlants"/>
        </authorList>
    </citation>
    <scope>IDENTIFICATION</scope>
    <source>
        <strain evidence="3">cv. B73</strain>
    </source>
</reference>
<feature type="compositionally biased region" description="Low complexity" evidence="1">
    <location>
        <begin position="26"/>
        <end position="52"/>
    </location>
</feature>
<organism evidence="2">
    <name type="scientific">Zea mays</name>
    <name type="common">Maize</name>
    <dbReference type="NCBI Taxonomy" id="4577"/>
    <lineage>
        <taxon>Eukaryota</taxon>
        <taxon>Viridiplantae</taxon>
        <taxon>Streptophyta</taxon>
        <taxon>Embryophyta</taxon>
        <taxon>Tracheophyta</taxon>
        <taxon>Spermatophyta</taxon>
        <taxon>Magnoliopsida</taxon>
        <taxon>Liliopsida</taxon>
        <taxon>Poales</taxon>
        <taxon>Poaceae</taxon>
        <taxon>PACMAD clade</taxon>
        <taxon>Panicoideae</taxon>
        <taxon>Andropogonodae</taxon>
        <taxon>Andropogoneae</taxon>
        <taxon>Tripsacinae</taxon>
        <taxon>Zea</taxon>
    </lineage>
</organism>
<dbReference type="Gramene" id="Zm00001eb102220_T001">
    <property type="protein sequence ID" value="Zm00001eb102220_P001"/>
    <property type="gene ID" value="Zm00001eb102220"/>
</dbReference>
<dbReference type="PANTHER" id="PTHR35162">
    <property type="entry name" value="OS08G0516600 PROTEIN"/>
    <property type="match status" value="1"/>
</dbReference>
<reference evidence="2 4" key="1">
    <citation type="submission" date="2015-12" db="EMBL/GenBank/DDBJ databases">
        <title>Update maize B73 reference genome by single molecule sequencing technologies.</title>
        <authorList>
            <consortium name="Maize Genome Sequencing Project"/>
            <person name="Ware D."/>
        </authorList>
    </citation>
    <scope>NUCLEOTIDE SEQUENCE [LARGE SCALE GENOMIC DNA]</scope>
    <source>
        <strain evidence="4">cv. B73</strain>
        <tissue evidence="2">Seedling</tissue>
    </source>
</reference>
<evidence type="ECO:0007829" key="5">
    <source>
        <dbReference type="PeptideAtlas" id="A0A1D6ESK3"/>
    </source>
</evidence>